<reference evidence="1 2" key="1">
    <citation type="submission" date="2020-05" db="EMBL/GenBank/DDBJ databases">
        <title>Draft genome of xy-202 and genomic insight in genome of the genus Peptostreptococcus.</title>
        <authorList>
            <person name="Zhang Z."/>
        </authorList>
    </citation>
    <scope>NUCLEOTIDE SEQUENCE [LARGE SCALE GENOMIC DNA]</scope>
    <source>
        <strain evidence="1 2">DSM 27025</strain>
    </source>
</reference>
<dbReference type="RefSeq" id="WP_185624613.1">
    <property type="nucleotide sequence ID" value="NZ_JABGBW010000007.1"/>
</dbReference>
<organism evidence="1 2">
    <name type="scientific">Peptostreptococcus canis</name>
    <dbReference type="NCBI Taxonomy" id="1159213"/>
    <lineage>
        <taxon>Bacteria</taxon>
        <taxon>Bacillati</taxon>
        <taxon>Bacillota</taxon>
        <taxon>Clostridia</taxon>
        <taxon>Peptostreptococcales</taxon>
        <taxon>Peptostreptococcaceae</taxon>
        <taxon>Peptostreptococcus</taxon>
    </lineage>
</organism>
<comment type="caution">
    <text evidence="1">The sequence shown here is derived from an EMBL/GenBank/DDBJ whole genome shotgun (WGS) entry which is preliminary data.</text>
</comment>
<dbReference type="EMBL" id="JABGBW010000007">
    <property type="protein sequence ID" value="MBC2576593.1"/>
    <property type="molecule type" value="Genomic_DNA"/>
</dbReference>
<keyword evidence="2" id="KW-1185">Reference proteome</keyword>
<dbReference type="Proteomes" id="UP000713904">
    <property type="component" value="Unassembled WGS sequence"/>
</dbReference>
<gene>
    <name evidence="1" type="ORF">HLB29_07810</name>
</gene>
<protein>
    <submittedName>
        <fullName evidence="1">DUF2971 domain-containing protein</fullName>
    </submittedName>
</protein>
<evidence type="ECO:0000313" key="2">
    <source>
        <dbReference type="Proteomes" id="UP000713904"/>
    </source>
</evidence>
<accession>A0ABR6TMZ5</accession>
<evidence type="ECO:0000313" key="1">
    <source>
        <dbReference type="EMBL" id="MBC2576593.1"/>
    </source>
</evidence>
<sequence>MTTEEKIPDYLYHYTTIDNLALILKNKTIRFNSLDKMDDLQEQESQDFKTACKLVFVSSWTDDETESIPMWNMYASLYNGVRIKLKSNPFQVYANKIINTSDNFIIKSEKINSFNNEDIVQVNGKLKRNLSNKSVYPHSIFSYVCIEEFFNNNYLIPNFLCCKNLLYKINYTDDQSKLRPTLKKVNGNSLEFNINELGFSKNNHWGFQKEWRYIFNVISTDVKAFFEKNELSSNYYDNIENDNFISPFEYYDLKISDKEFENMEITLSPCLTESKRELLNALLEKYKVSNIHESVLKNKIR</sequence>
<name>A0ABR6TMZ5_9FIRM</name>
<proteinExistence type="predicted"/>